<comment type="caution">
    <text evidence="7">The sequence shown here is derived from an EMBL/GenBank/DDBJ whole genome shotgun (WGS) entry which is preliminary data.</text>
</comment>
<evidence type="ECO:0000256" key="4">
    <source>
        <dbReference type="ARBA" id="ARBA00023136"/>
    </source>
</evidence>
<dbReference type="OrthoDB" id="3052647at2759"/>
<feature type="compositionally biased region" description="Low complexity" evidence="5">
    <location>
        <begin position="403"/>
        <end position="416"/>
    </location>
</feature>
<reference evidence="7 8" key="1">
    <citation type="submission" date="2020-01" db="EMBL/GenBank/DDBJ databases">
        <authorList>
            <person name="Gupta K D."/>
        </authorList>
    </citation>
    <scope>NUCLEOTIDE SEQUENCE [LARGE SCALE GENOMIC DNA]</scope>
</reference>
<keyword evidence="2 6" id="KW-0812">Transmembrane</keyword>
<feature type="compositionally biased region" description="Basic and acidic residues" evidence="5">
    <location>
        <begin position="418"/>
        <end position="433"/>
    </location>
</feature>
<dbReference type="Gene3D" id="2.60.120.260">
    <property type="entry name" value="Galactose-binding domain-like"/>
    <property type="match status" value="1"/>
</dbReference>
<evidence type="ECO:0000256" key="1">
    <source>
        <dbReference type="ARBA" id="ARBA00004167"/>
    </source>
</evidence>
<evidence type="ECO:0000256" key="2">
    <source>
        <dbReference type="ARBA" id="ARBA00022692"/>
    </source>
</evidence>
<gene>
    <name evidence="7" type="ORF">AAE3_LOCUS12203</name>
</gene>
<evidence type="ECO:0000256" key="6">
    <source>
        <dbReference type="SAM" id="Phobius"/>
    </source>
</evidence>
<keyword evidence="8" id="KW-1185">Reference proteome</keyword>
<evidence type="ECO:0000256" key="5">
    <source>
        <dbReference type="SAM" id="MobiDB-lite"/>
    </source>
</evidence>
<dbReference type="PANTHER" id="PTHR15549">
    <property type="entry name" value="PAIRED IMMUNOGLOBULIN-LIKE TYPE 2 RECEPTOR"/>
    <property type="match status" value="1"/>
</dbReference>
<name>A0A8S0VUC1_CYCAE</name>
<evidence type="ECO:0000313" key="7">
    <source>
        <dbReference type="EMBL" id="CAA7269979.1"/>
    </source>
</evidence>
<dbReference type="InterPro" id="IPR051694">
    <property type="entry name" value="Immunoregulatory_rcpt-like"/>
</dbReference>
<dbReference type="AlphaFoldDB" id="A0A8S0VUC1"/>
<feature type="compositionally biased region" description="Low complexity" evidence="5">
    <location>
        <begin position="354"/>
        <end position="365"/>
    </location>
</feature>
<feature type="region of interest" description="Disordered" evidence="5">
    <location>
        <begin position="331"/>
        <end position="370"/>
    </location>
</feature>
<proteinExistence type="predicted"/>
<dbReference type="GO" id="GO:0071944">
    <property type="term" value="C:cell periphery"/>
    <property type="evidence" value="ECO:0007669"/>
    <property type="project" value="UniProtKB-ARBA"/>
</dbReference>
<feature type="transmembrane region" description="Helical" evidence="6">
    <location>
        <begin position="302"/>
        <end position="325"/>
    </location>
</feature>
<dbReference type="Proteomes" id="UP000467700">
    <property type="component" value="Unassembled WGS sequence"/>
</dbReference>
<sequence length="440" mass="48019">MAQALSRRVVVDDTSPDISYSGPWFQDQGSQNTIGFAGFAYKSTLHGTKSNASLSLPFSGSQVQVLGTNRMLNDSGIIDPTWECFIDNISIGSTPPSPVSANRWLFCEQLSLLDGPHVLTLNATIRINQTFWFDTIEYVPSPGVSLENKAIGIDSLDPQVLRSFDSRWSNIGDFANMTRQDNALFSFDFYGESLGWYGFIPTELPHVAAPASFSVDGEEPHNFMIRAIPADSQSVYNQLFFQTDTYPNGQHNLRVLFHGNSTTTPLTLDYLIIQNGTTTASSSPSPTVSSTFPVSNGAPSNVGAIVGGVVGGFAVVVLLVLLYIYRRRKRRGEQRNEQEISQTVQPFLFPAPQPTLSTSSASPSSCTQDPKCQCGGVHYTGGLHPPLFVSDTSTSSRKPPEPSEASSSQRPSTPSRSSRRDGNRPDPRPRIEVPPRYTPL</sequence>
<dbReference type="EMBL" id="CACVBS010000083">
    <property type="protein sequence ID" value="CAA7269979.1"/>
    <property type="molecule type" value="Genomic_DNA"/>
</dbReference>
<evidence type="ECO:0000256" key="3">
    <source>
        <dbReference type="ARBA" id="ARBA00022989"/>
    </source>
</evidence>
<comment type="subcellular location">
    <subcellularLocation>
        <location evidence="1">Membrane</location>
        <topology evidence="1">Single-pass membrane protein</topology>
    </subcellularLocation>
</comment>
<dbReference type="GO" id="GO:0016020">
    <property type="term" value="C:membrane"/>
    <property type="evidence" value="ECO:0007669"/>
    <property type="project" value="UniProtKB-SubCell"/>
</dbReference>
<organism evidence="7 8">
    <name type="scientific">Cyclocybe aegerita</name>
    <name type="common">Black poplar mushroom</name>
    <name type="synonym">Agrocybe aegerita</name>
    <dbReference type="NCBI Taxonomy" id="1973307"/>
    <lineage>
        <taxon>Eukaryota</taxon>
        <taxon>Fungi</taxon>
        <taxon>Dikarya</taxon>
        <taxon>Basidiomycota</taxon>
        <taxon>Agaricomycotina</taxon>
        <taxon>Agaricomycetes</taxon>
        <taxon>Agaricomycetidae</taxon>
        <taxon>Agaricales</taxon>
        <taxon>Agaricineae</taxon>
        <taxon>Bolbitiaceae</taxon>
        <taxon>Cyclocybe</taxon>
    </lineage>
</organism>
<keyword evidence="3 6" id="KW-1133">Transmembrane helix</keyword>
<protein>
    <submittedName>
        <fullName evidence="7">Uncharacterized protein</fullName>
    </submittedName>
</protein>
<evidence type="ECO:0000313" key="8">
    <source>
        <dbReference type="Proteomes" id="UP000467700"/>
    </source>
</evidence>
<accession>A0A8S0VUC1</accession>
<feature type="region of interest" description="Disordered" evidence="5">
    <location>
        <begin position="385"/>
        <end position="440"/>
    </location>
</feature>
<keyword evidence="4 6" id="KW-0472">Membrane</keyword>